<dbReference type="PANTHER" id="PTHR34585:SF22">
    <property type="entry name" value="HELIX-TURN-HELIX DOMAIN-CONTAINING PROTEIN"/>
    <property type="match status" value="1"/>
</dbReference>
<dbReference type="InterPro" id="IPR041657">
    <property type="entry name" value="HTH_17"/>
</dbReference>
<dbReference type="EMBL" id="SNRY01004886">
    <property type="protein sequence ID" value="KAA6316428.1"/>
    <property type="molecule type" value="Genomic_DNA"/>
</dbReference>
<gene>
    <name evidence="2" type="ORF">EZS27_033263</name>
</gene>
<name>A0A5J4Q5W5_9ZZZZ</name>
<organism evidence="2">
    <name type="scientific">termite gut metagenome</name>
    <dbReference type="NCBI Taxonomy" id="433724"/>
    <lineage>
        <taxon>unclassified sequences</taxon>
        <taxon>metagenomes</taxon>
        <taxon>organismal metagenomes</taxon>
    </lineage>
</organism>
<protein>
    <recommendedName>
        <fullName evidence="1">Helix-turn-helix domain-containing protein</fullName>
    </recommendedName>
</protein>
<sequence>MYIDAEHFDLCMEKLSKKLSEIAKNLSALVNTTEVFEKDDKILDNQDLCFLLKMSNRSLQRYRAKGELPHFFIGHRVYYRTSDVRAFVNRHCDYWQIKAFENGTKAKED</sequence>
<evidence type="ECO:0000313" key="2">
    <source>
        <dbReference type="EMBL" id="KAA6316428.1"/>
    </source>
</evidence>
<proteinExistence type="predicted"/>
<dbReference type="InterPro" id="IPR009061">
    <property type="entry name" value="DNA-bd_dom_put_sf"/>
</dbReference>
<dbReference type="PANTHER" id="PTHR34585">
    <property type="match status" value="1"/>
</dbReference>
<accession>A0A5J4Q5W5</accession>
<reference evidence="2" key="1">
    <citation type="submission" date="2019-03" db="EMBL/GenBank/DDBJ databases">
        <title>Single cell metagenomics reveals metabolic interactions within the superorganism composed of flagellate Streblomastix strix and complex community of Bacteroidetes bacteria on its surface.</title>
        <authorList>
            <person name="Treitli S.C."/>
            <person name="Kolisko M."/>
            <person name="Husnik F."/>
            <person name="Keeling P."/>
            <person name="Hampl V."/>
        </authorList>
    </citation>
    <scope>NUCLEOTIDE SEQUENCE</scope>
    <source>
        <strain evidence="2">STM</strain>
    </source>
</reference>
<dbReference type="AlphaFoldDB" id="A0A5J4Q5W5"/>
<comment type="caution">
    <text evidence="2">The sequence shown here is derived from an EMBL/GenBank/DDBJ whole genome shotgun (WGS) entry which is preliminary data.</text>
</comment>
<dbReference type="SUPFAM" id="SSF46955">
    <property type="entry name" value="Putative DNA-binding domain"/>
    <property type="match status" value="1"/>
</dbReference>
<evidence type="ECO:0000259" key="1">
    <source>
        <dbReference type="Pfam" id="PF12728"/>
    </source>
</evidence>
<dbReference type="Pfam" id="PF12728">
    <property type="entry name" value="HTH_17"/>
    <property type="match status" value="1"/>
</dbReference>
<feature type="domain" description="Helix-turn-helix" evidence="1">
    <location>
        <begin position="43"/>
        <end position="91"/>
    </location>
</feature>